<dbReference type="CDD" id="cd07302">
    <property type="entry name" value="CHD"/>
    <property type="match status" value="1"/>
</dbReference>
<dbReference type="InterPro" id="IPR050697">
    <property type="entry name" value="Adenylyl/Guanylyl_Cyclase_3/4"/>
</dbReference>
<dbReference type="InParanoid" id="D2VLK9"/>
<feature type="compositionally biased region" description="Basic residues" evidence="1">
    <location>
        <begin position="81"/>
        <end position="90"/>
    </location>
</feature>
<dbReference type="EMBL" id="GG738880">
    <property type="protein sequence ID" value="EFC42327.1"/>
    <property type="molecule type" value="Genomic_DNA"/>
</dbReference>
<dbReference type="PROSITE" id="PS50125">
    <property type="entry name" value="GUANYLATE_CYCLASE_2"/>
    <property type="match status" value="1"/>
</dbReference>
<dbReference type="PANTHER" id="PTHR43081:SF1">
    <property type="entry name" value="ADENYLATE CYCLASE, TERMINAL-DIFFERENTIATION SPECIFIC"/>
    <property type="match status" value="1"/>
</dbReference>
<evidence type="ECO:0000259" key="3">
    <source>
        <dbReference type="PROSITE" id="PS50125"/>
    </source>
</evidence>
<sequence length="819" mass="94060">MFSYGDNQPNNNNLGQYQHRRESIIGGRTKKKSTSRSKQSDFPVAFYSDFDSDDIDEAPIIRLNNSKEESNETESNIQTTPRKKKRKKRQSSCGECGVNCRRYGFRIMNLIFVLFVFQTFFGILASFVLLFSSGSDIYKNTNGYERWQMSYKLRMGVVKIQNSARTLVDLMFYTLYIGRLMELDHEIEWMRLLRTAERMIISRQISSIQFIRYDDYYILYRNHLFETSKHFNTSEGLKKHFVYAVRNNSALLLSYYDLQLVDREHHHITSPTDSDWYREVQSSRKASEPCWTHAYLNEENLYSVYFAYPIYSQIPTRNLSMSEVNETIVATQPKDLVQFNGTSEDYLFGIVALEFKIQYVNTFLNTSSSLQSFIINGTGYVLARSSDSDSSIDELAREIYNTGLLNMNLSANESYIFDYKGKVVEISTVRDNYNLTWAVVTTSLERSYFSEVISTGVVSVILFIILFVLETLIVLCIVQSINQPLIDITKQMNNLISFKGLESPYKKHATVFNEIREMDENIQITQRGIFAFSKYVPHIVAKMIVSNMQEYGKIGLELEPSMTVMYCGVNNFAALAEKTETTAFIRVITEYYSSISQVIEAHYGIIDKFIEGTIMIFWNEKSFRCANHESRACKAAIECMEILEGLNTKWNNLMGIQLSISIGITCGEMLVGCLGNKSRMSFTVIGDACNIALRLQSLAPNYCAILVSGEIVERVKEEFVLYFVDLIKLRGKSNPTCVYNLVAFRSEASDLEKKLENDLLQAKELLFAGQYLQFYSVCERLADVWSDSAIVVKLFERAKRLVASEENISDSDKSDSVFL</sequence>
<reference evidence="4 5" key="1">
    <citation type="journal article" date="2010" name="Cell">
        <title>The genome of Naegleria gruberi illuminates early eukaryotic versatility.</title>
        <authorList>
            <person name="Fritz-Laylin L.K."/>
            <person name="Prochnik S.E."/>
            <person name="Ginger M.L."/>
            <person name="Dacks J.B."/>
            <person name="Carpenter M.L."/>
            <person name="Field M.C."/>
            <person name="Kuo A."/>
            <person name="Paredez A."/>
            <person name="Chapman J."/>
            <person name="Pham J."/>
            <person name="Shu S."/>
            <person name="Neupane R."/>
            <person name="Cipriano M."/>
            <person name="Mancuso J."/>
            <person name="Tu H."/>
            <person name="Salamov A."/>
            <person name="Lindquist E."/>
            <person name="Shapiro H."/>
            <person name="Lucas S."/>
            <person name="Grigoriev I.V."/>
            <person name="Cande W.Z."/>
            <person name="Fulton C."/>
            <person name="Rokhsar D.S."/>
            <person name="Dawson S.C."/>
        </authorList>
    </citation>
    <scope>NUCLEOTIDE SEQUENCE [LARGE SCALE GENOMIC DNA]</scope>
    <source>
        <strain evidence="4 5">NEG-M</strain>
    </source>
</reference>
<feature type="domain" description="Guanylate cyclase" evidence="3">
    <location>
        <begin position="563"/>
        <end position="696"/>
    </location>
</feature>
<dbReference type="Pfam" id="PF00211">
    <property type="entry name" value="Guanylate_cyc"/>
    <property type="match status" value="1"/>
</dbReference>
<dbReference type="InterPro" id="IPR029787">
    <property type="entry name" value="Nucleotide_cyclase"/>
</dbReference>
<keyword evidence="5" id="KW-1185">Reference proteome</keyword>
<gene>
    <name evidence="4" type="ORF">NAEGRDRAFT_69817</name>
</gene>
<dbReference type="PANTHER" id="PTHR43081">
    <property type="entry name" value="ADENYLATE CYCLASE, TERMINAL-DIFFERENTIATION SPECIFIC-RELATED"/>
    <property type="match status" value="1"/>
</dbReference>
<dbReference type="AlphaFoldDB" id="D2VLK9"/>
<feature type="compositionally biased region" description="Polar residues" evidence="1">
    <location>
        <begin position="1"/>
        <end position="16"/>
    </location>
</feature>
<dbReference type="SMART" id="SM00044">
    <property type="entry name" value="CYCc"/>
    <property type="match status" value="1"/>
</dbReference>
<dbReference type="RefSeq" id="XP_002675071.1">
    <property type="nucleotide sequence ID" value="XM_002675025.1"/>
</dbReference>
<keyword evidence="2" id="KW-0812">Transmembrane</keyword>
<dbReference type="GO" id="GO:0035556">
    <property type="term" value="P:intracellular signal transduction"/>
    <property type="evidence" value="ECO:0007669"/>
    <property type="project" value="InterPro"/>
</dbReference>
<feature type="region of interest" description="Disordered" evidence="1">
    <location>
        <begin position="62"/>
        <end position="91"/>
    </location>
</feature>
<dbReference type="SUPFAM" id="SSF55073">
    <property type="entry name" value="Nucleotide cyclase"/>
    <property type="match status" value="1"/>
</dbReference>
<dbReference type="Gene3D" id="3.30.70.1230">
    <property type="entry name" value="Nucleotide cyclase"/>
    <property type="match status" value="1"/>
</dbReference>
<accession>D2VLK9</accession>
<dbReference type="InterPro" id="IPR001054">
    <property type="entry name" value="A/G_cyclase"/>
</dbReference>
<protein>
    <submittedName>
        <fullName evidence="4">Predicted protein</fullName>
    </submittedName>
</protein>
<dbReference type="GO" id="GO:0009190">
    <property type="term" value="P:cyclic nucleotide biosynthetic process"/>
    <property type="evidence" value="ECO:0007669"/>
    <property type="project" value="InterPro"/>
</dbReference>
<keyword evidence="2" id="KW-1133">Transmembrane helix</keyword>
<feature type="transmembrane region" description="Helical" evidence="2">
    <location>
        <begin position="110"/>
        <end position="131"/>
    </location>
</feature>
<organism evidence="5">
    <name type="scientific">Naegleria gruberi</name>
    <name type="common">Amoeba</name>
    <dbReference type="NCBI Taxonomy" id="5762"/>
    <lineage>
        <taxon>Eukaryota</taxon>
        <taxon>Discoba</taxon>
        <taxon>Heterolobosea</taxon>
        <taxon>Tetramitia</taxon>
        <taxon>Eutetramitia</taxon>
        <taxon>Vahlkampfiidae</taxon>
        <taxon>Naegleria</taxon>
    </lineage>
</organism>
<dbReference type="OMA" id="ENHEVCA"/>
<dbReference type="OrthoDB" id="60033at2759"/>
<feature type="region of interest" description="Disordered" evidence="1">
    <location>
        <begin position="1"/>
        <end position="40"/>
    </location>
</feature>
<evidence type="ECO:0000256" key="2">
    <source>
        <dbReference type="SAM" id="Phobius"/>
    </source>
</evidence>
<dbReference type="GeneID" id="8851970"/>
<dbReference type="VEuPathDB" id="AmoebaDB:NAEGRDRAFT_69817"/>
<dbReference type="KEGG" id="ngr:NAEGRDRAFT_69817"/>
<proteinExistence type="predicted"/>
<dbReference type="Proteomes" id="UP000006671">
    <property type="component" value="Unassembled WGS sequence"/>
</dbReference>
<evidence type="ECO:0000313" key="5">
    <source>
        <dbReference type="Proteomes" id="UP000006671"/>
    </source>
</evidence>
<evidence type="ECO:0000313" key="4">
    <source>
        <dbReference type="EMBL" id="EFC42327.1"/>
    </source>
</evidence>
<evidence type="ECO:0000256" key="1">
    <source>
        <dbReference type="SAM" id="MobiDB-lite"/>
    </source>
</evidence>
<feature type="transmembrane region" description="Helical" evidence="2">
    <location>
        <begin position="456"/>
        <end position="478"/>
    </location>
</feature>
<keyword evidence="2" id="KW-0472">Membrane</keyword>
<name>D2VLK9_NAEGR</name>